<reference evidence="2 3" key="1">
    <citation type="journal article" date="2012" name="Science">
        <title>The Paleozoic origin of enzymatic lignin decomposition reconstructed from 31 fungal genomes.</title>
        <authorList>
            <person name="Floudas D."/>
            <person name="Binder M."/>
            <person name="Riley R."/>
            <person name="Barry K."/>
            <person name="Blanchette R.A."/>
            <person name="Henrissat B."/>
            <person name="Martinez A.T."/>
            <person name="Otillar R."/>
            <person name="Spatafora J.W."/>
            <person name="Yadav J.S."/>
            <person name="Aerts A."/>
            <person name="Benoit I."/>
            <person name="Boyd A."/>
            <person name="Carlson A."/>
            <person name="Copeland A."/>
            <person name="Coutinho P.M."/>
            <person name="de Vries R.P."/>
            <person name="Ferreira P."/>
            <person name="Findley K."/>
            <person name="Foster B."/>
            <person name="Gaskell J."/>
            <person name="Glotzer D."/>
            <person name="Gorecki P."/>
            <person name="Heitman J."/>
            <person name="Hesse C."/>
            <person name="Hori C."/>
            <person name="Igarashi K."/>
            <person name="Jurgens J.A."/>
            <person name="Kallen N."/>
            <person name="Kersten P."/>
            <person name="Kohler A."/>
            <person name="Kuees U."/>
            <person name="Kumar T.K.A."/>
            <person name="Kuo A."/>
            <person name="LaButti K."/>
            <person name="Larrondo L.F."/>
            <person name="Lindquist E."/>
            <person name="Ling A."/>
            <person name="Lombard V."/>
            <person name="Lucas S."/>
            <person name="Lundell T."/>
            <person name="Martin R."/>
            <person name="McLaughlin D.J."/>
            <person name="Morgenstern I."/>
            <person name="Morin E."/>
            <person name="Murat C."/>
            <person name="Nagy L.G."/>
            <person name="Nolan M."/>
            <person name="Ohm R.A."/>
            <person name="Patyshakuliyeva A."/>
            <person name="Rokas A."/>
            <person name="Ruiz-Duenas F.J."/>
            <person name="Sabat G."/>
            <person name="Salamov A."/>
            <person name="Samejima M."/>
            <person name="Schmutz J."/>
            <person name="Slot J.C."/>
            <person name="St John F."/>
            <person name="Stenlid J."/>
            <person name="Sun H."/>
            <person name="Sun S."/>
            <person name="Syed K."/>
            <person name="Tsang A."/>
            <person name="Wiebenga A."/>
            <person name="Young D."/>
            <person name="Pisabarro A."/>
            <person name="Eastwood D.C."/>
            <person name="Martin F."/>
            <person name="Cullen D."/>
            <person name="Grigoriev I.V."/>
            <person name="Hibbett D.S."/>
        </authorList>
    </citation>
    <scope>NUCLEOTIDE SEQUENCE [LARGE SCALE GENOMIC DNA]</scope>
    <source>
        <strain evidence="2 3">DJM-731 SS1</strain>
    </source>
</reference>
<evidence type="ECO:0000256" key="1">
    <source>
        <dbReference type="SAM" id="SignalP"/>
    </source>
</evidence>
<dbReference type="EMBL" id="JH795869">
    <property type="protein sequence ID" value="EJT99630.1"/>
    <property type="molecule type" value="Genomic_DNA"/>
</dbReference>
<keyword evidence="1" id="KW-0732">Signal</keyword>
<organism evidence="2 3">
    <name type="scientific">Dacryopinax primogenitus (strain DJM 731)</name>
    <name type="common">Brown rot fungus</name>
    <dbReference type="NCBI Taxonomy" id="1858805"/>
    <lineage>
        <taxon>Eukaryota</taxon>
        <taxon>Fungi</taxon>
        <taxon>Dikarya</taxon>
        <taxon>Basidiomycota</taxon>
        <taxon>Agaricomycotina</taxon>
        <taxon>Dacrymycetes</taxon>
        <taxon>Dacrymycetales</taxon>
        <taxon>Dacrymycetaceae</taxon>
        <taxon>Dacryopinax</taxon>
    </lineage>
</organism>
<feature type="chain" id="PRO_5004067171" evidence="1">
    <location>
        <begin position="30"/>
        <end position="110"/>
    </location>
</feature>
<dbReference type="AlphaFoldDB" id="M5FRA5"/>
<accession>M5FRA5</accession>
<dbReference type="GeneID" id="63686333"/>
<evidence type="ECO:0000313" key="2">
    <source>
        <dbReference type="EMBL" id="EJT99630.1"/>
    </source>
</evidence>
<sequence>METRPLCTPIALIALAVVLLLLLSSGTAAMPIPAPALPRARRRPAMSDKAMFALKNIEITRTSDPARIRCLPVTTPPTFSTEAGLVMTCIMGACPPDVEGANRSLPDRDC</sequence>
<proteinExistence type="predicted"/>
<dbReference type="HOGENOM" id="CLU_2170985_0_0_1"/>
<name>M5FRA5_DACPD</name>
<protein>
    <submittedName>
        <fullName evidence="2">Uncharacterized protein</fullName>
    </submittedName>
</protein>
<dbReference type="RefSeq" id="XP_040626528.1">
    <property type="nucleotide sequence ID" value="XM_040771271.1"/>
</dbReference>
<evidence type="ECO:0000313" key="3">
    <source>
        <dbReference type="Proteomes" id="UP000030653"/>
    </source>
</evidence>
<dbReference type="Proteomes" id="UP000030653">
    <property type="component" value="Unassembled WGS sequence"/>
</dbReference>
<keyword evidence="3" id="KW-1185">Reference proteome</keyword>
<gene>
    <name evidence="2" type="ORF">DACRYDRAFT_17286</name>
</gene>
<feature type="signal peptide" evidence="1">
    <location>
        <begin position="1"/>
        <end position="29"/>
    </location>
</feature>